<reference evidence="2 3" key="1">
    <citation type="journal article" date="2022" name="Int. J. Syst. Evol. Microbiol.">
        <title>Prevotella herbatica sp. nov., a plant polysaccharide-decomposing anaerobic bacterium isolated from a methanogenic reactor.</title>
        <authorList>
            <person name="Uek A."/>
            <person name="Tonouchi A."/>
            <person name="Kaku N."/>
            <person name="Ueki K."/>
        </authorList>
    </citation>
    <scope>NUCLEOTIDE SEQUENCE [LARGE SCALE GENOMIC DNA]</scope>
    <source>
        <strain evidence="2 3">WR041</strain>
    </source>
</reference>
<evidence type="ECO:0000313" key="2">
    <source>
        <dbReference type="EMBL" id="BCS85899.1"/>
    </source>
</evidence>
<keyword evidence="1" id="KW-1133">Transmembrane helix</keyword>
<evidence type="ECO:0000313" key="3">
    <source>
        <dbReference type="Proteomes" id="UP001319045"/>
    </source>
</evidence>
<protein>
    <submittedName>
        <fullName evidence="2">Uncharacterized protein</fullName>
    </submittedName>
</protein>
<name>A0ABN6EJ78_9BACT</name>
<accession>A0ABN6EJ78</accession>
<gene>
    <name evidence="2" type="ORF">prwr041_17920</name>
</gene>
<proteinExistence type="predicted"/>
<keyword evidence="1" id="KW-0812">Transmembrane</keyword>
<sequence>MEKDFDFEKIGKNTPYFTPEGFFDDMQKKILRTAEKDVRKRRQMKIVFIALLASAAVFAGLIFFPFANDIVQPQQPQLAKTDTTLGKTSTVHASDVTTYPLTKGKNARIVVNNESRINYNKKKNTATAVQSDDGSTSEEWIEQLSDEDLKSLTSMADNDEFLN</sequence>
<evidence type="ECO:0000256" key="1">
    <source>
        <dbReference type="SAM" id="Phobius"/>
    </source>
</evidence>
<keyword evidence="1" id="KW-0472">Membrane</keyword>
<organism evidence="2 3">
    <name type="scientific">Prevotella herbatica</name>
    <dbReference type="NCBI Taxonomy" id="2801997"/>
    <lineage>
        <taxon>Bacteria</taxon>
        <taxon>Pseudomonadati</taxon>
        <taxon>Bacteroidota</taxon>
        <taxon>Bacteroidia</taxon>
        <taxon>Bacteroidales</taxon>
        <taxon>Prevotellaceae</taxon>
        <taxon>Prevotella</taxon>
    </lineage>
</organism>
<feature type="transmembrane region" description="Helical" evidence="1">
    <location>
        <begin position="46"/>
        <end position="67"/>
    </location>
</feature>
<dbReference type="EMBL" id="AP024484">
    <property type="protein sequence ID" value="BCS85899.1"/>
    <property type="molecule type" value="Genomic_DNA"/>
</dbReference>
<dbReference type="Proteomes" id="UP001319045">
    <property type="component" value="Chromosome"/>
</dbReference>
<dbReference type="RefSeq" id="WP_207153511.1">
    <property type="nucleotide sequence ID" value="NZ_AP024484.1"/>
</dbReference>
<keyword evidence="3" id="KW-1185">Reference proteome</keyword>